<dbReference type="InterPro" id="IPR019479">
    <property type="entry name" value="Peroxiredoxin_C"/>
</dbReference>
<evidence type="ECO:0000256" key="4">
    <source>
        <dbReference type="ARBA" id="ARBA00023002"/>
    </source>
</evidence>
<keyword evidence="2" id="KW-0575">Peroxidase</keyword>
<keyword evidence="5" id="KW-0676">Redox-active center</keyword>
<feature type="domain" description="Thioredoxin" evidence="7">
    <location>
        <begin position="2"/>
        <end position="159"/>
    </location>
</feature>
<dbReference type="GO" id="GO:0008379">
    <property type="term" value="F:thioredoxin peroxidase activity"/>
    <property type="evidence" value="ECO:0007669"/>
    <property type="project" value="TreeGrafter"/>
</dbReference>
<accession>A0A933DU62</accession>
<comment type="similarity">
    <text evidence="1">Belongs to the peroxiredoxin family. AhpC/Prx1 subfamily.</text>
</comment>
<feature type="active site" description="Cysteine sulfenic acid (-SOH) intermediate; for peroxidase activity" evidence="6">
    <location>
        <position position="49"/>
    </location>
</feature>
<dbReference type="Proteomes" id="UP000756703">
    <property type="component" value="Unassembled WGS sequence"/>
</dbReference>
<dbReference type="SUPFAM" id="SSF52833">
    <property type="entry name" value="Thioredoxin-like"/>
    <property type="match status" value="1"/>
</dbReference>
<comment type="caution">
    <text evidence="8">The sequence shown here is derived from an EMBL/GenBank/DDBJ whole genome shotgun (WGS) entry which is preliminary data.</text>
</comment>
<dbReference type="PANTHER" id="PTHR10681:SF121">
    <property type="entry name" value="ALKYL HYDROPEROXIDE REDUCTASE C"/>
    <property type="match status" value="1"/>
</dbReference>
<name>A0A933DU62_9BACT</name>
<evidence type="ECO:0000256" key="2">
    <source>
        <dbReference type="ARBA" id="ARBA00022559"/>
    </source>
</evidence>
<dbReference type="PIRSF" id="PIRSF000239">
    <property type="entry name" value="AHPC"/>
    <property type="match status" value="1"/>
</dbReference>
<keyword evidence="3" id="KW-0049">Antioxidant</keyword>
<evidence type="ECO:0000313" key="8">
    <source>
        <dbReference type="EMBL" id="MBI4132643.1"/>
    </source>
</evidence>
<evidence type="ECO:0000313" key="9">
    <source>
        <dbReference type="Proteomes" id="UP000756703"/>
    </source>
</evidence>
<dbReference type="GO" id="GO:0045454">
    <property type="term" value="P:cell redox homeostasis"/>
    <property type="evidence" value="ECO:0007669"/>
    <property type="project" value="TreeGrafter"/>
</dbReference>
<evidence type="ECO:0000256" key="6">
    <source>
        <dbReference type="PIRSR" id="PIRSR000239-1"/>
    </source>
</evidence>
<evidence type="ECO:0000259" key="7">
    <source>
        <dbReference type="PROSITE" id="PS51352"/>
    </source>
</evidence>
<dbReference type="AlphaFoldDB" id="A0A933DU62"/>
<dbReference type="PANTHER" id="PTHR10681">
    <property type="entry name" value="THIOREDOXIN PEROXIDASE"/>
    <property type="match status" value="1"/>
</dbReference>
<evidence type="ECO:0000256" key="1">
    <source>
        <dbReference type="ARBA" id="ARBA00009796"/>
    </source>
</evidence>
<evidence type="ECO:0000256" key="5">
    <source>
        <dbReference type="ARBA" id="ARBA00023284"/>
    </source>
</evidence>
<dbReference type="InterPro" id="IPR024706">
    <property type="entry name" value="Peroxiredoxin_AhpC-typ"/>
</dbReference>
<protein>
    <submittedName>
        <fullName evidence="8">Peroxiredoxin</fullName>
    </submittedName>
</protein>
<keyword evidence="4" id="KW-0560">Oxidoreductase</keyword>
<dbReference type="Pfam" id="PF00578">
    <property type="entry name" value="AhpC-TSA"/>
    <property type="match status" value="1"/>
</dbReference>
<dbReference type="GO" id="GO:0006979">
    <property type="term" value="P:response to oxidative stress"/>
    <property type="evidence" value="ECO:0007669"/>
    <property type="project" value="TreeGrafter"/>
</dbReference>
<dbReference type="GO" id="GO:0033554">
    <property type="term" value="P:cellular response to stress"/>
    <property type="evidence" value="ECO:0007669"/>
    <property type="project" value="TreeGrafter"/>
</dbReference>
<dbReference type="Gene3D" id="3.40.30.10">
    <property type="entry name" value="Glutaredoxin"/>
    <property type="match status" value="1"/>
</dbReference>
<dbReference type="Pfam" id="PF10417">
    <property type="entry name" value="1-cysPrx_C"/>
    <property type="match status" value="1"/>
</dbReference>
<dbReference type="EMBL" id="JACQMI010000005">
    <property type="protein sequence ID" value="MBI4132643.1"/>
    <property type="molecule type" value="Genomic_DNA"/>
</dbReference>
<dbReference type="InterPro" id="IPR000866">
    <property type="entry name" value="AhpC/TSA"/>
</dbReference>
<dbReference type="InterPro" id="IPR013766">
    <property type="entry name" value="Thioredoxin_domain"/>
</dbReference>
<sequence length="198" mass="21950">MFAVDQRFPSFSLETYFPERDEVGHLNSRDFAGKWLILFWYPKDFTFVCPTELADLQARHEEFRAQGAEVLSVSTDTVYTHKGWVEAEKLLSNLKFAMAADHNARLARELSIYDEPAGVAQRAAFIIDPDGVLRAADIVSDAIGRSAGELVRKLKALKFVREHPGKVCPASWDEGSPTIAPSIKIAGKVHGAISENTS</sequence>
<dbReference type="GO" id="GO:0042744">
    <property type="term" value="P:hydrogen peroxide catabolic process"/>
    <property type="evidence" value="ECO:0007669"/>
    <property type="project" value="TreeGrafter"/>
</dbReference>
<dbReference type="PROSITE" id="PS51352">
    <property type="entry name" value="THIOREDOXIN_2"/>
    <property type="match status" value="1"/>
</dbReference>
<dbReference type="InterPro" id="IPR036249">
    <property type="entry name" value="Thioredoxin-like_sf"/>
</dbReference>
<organism evidence="8 9">
    <name type="scientific">Candidatus Sungiibacteriota bacterium</name>
    <dbReference type="NCBI Taxonomy" id="2750080"/>
    <lineage>
        <taxon>Bacteria</taxon>
        <taxon>Candidatus Sungiibacteriota</taxon>
    </lineage>
</organism>
<proteinExistence type="inferred from homology"/>
<gene>
    <name evidence="8" type="ORF">HY473_00890</name>
</gene>
<dbReference type="CDD" id="cd03015">
    <property type="entry name" value="PRX_Typ2cys"/>
    <property type="match status" value="1"/>
</dbReference>
<dbReference type="InterPro" id="IPR050217">
    <property type="entry name" value="Peroxiredoxin"/>
</dbReference>
<evidence type="ECO:0000256" key="3">
    <source>
        <dbReference type="ARBA" id="ARBA00022862"/>
    </source>
</evidence>
<reference evidence="8" key="1">
    <citation type="submission" date="2020-07" db="EMBL/GenBank/DDBJ databases">
        <title>Huge and variable diversity of episymbiotic CPR bacteria and DPANN archaea in groundwater ecosystems.</title>
        <authorList>
            <person name="He C.Y."/>
            <person name="Keren R."/>
            <person name="Whittaker M."/>
            <person name="Farag I.F."/>
            <person name="Doudna J."/>
            <person name="Cate J.H.D."/>
            <person name="Banfield J.F."/>
        </authorList>
    </citation>
    <scope>NUCLEOTIDE SEQUENCE</scope>
    <source>
        <strain evidence="8">NC_groundwater_1225_Ag_S-0.1um_56_177</strain>
    </source>
</reference>
<dbReference type="GO" id="GO:0005829">
    <property type="term" value="C:cytosol"/>
    <property type="evidence" value="ECO:0007669"/>
    <property type="project" value="TreeGrafter"/>
</dbReference>